<accession>A0AC34FZN5</accession>
<sequence>MQHIYQCDAKKLSNCEQNIFFKEFVFLASKFEETSLGAIVDKAVEETSIAAVRDEVGIVVPLETIFEAIPFVKDFS</sequence>
<protein>
    <submittedName>
        <fullName evidence="2">Uncharacterized protein</fullName>
    </submittedName>
</protein>
<dbReference type="Proteomes" id="UP000887579">
    <property type="component" value="Unplaced"/>
</dbReference>
<proteinExistence type="predicted"/>
<organism evidence="1 2">
    <name type="scientific">Panagrolaimus sp. ES5</name>
    <dbReference type="NCBI Taxonomy" id="591445"/>
    <lineage>
        <taxon>Eukaryota</taxon>
        <taxon>Metazoa</taxon>
        <taxon>Ecdysozoa</taxon>
        <taxon>Nematoda</taxon>
        <taxon>Chromadorea</taxon>
        <taxon>Rhabditida</taxon>
        <taxon>Tylenchina</taxon>
        <taxon>Panagrolaimomorpha</taxon>
        <taxon>Panagrolaimoidea</taxon>
        <taxon>Panagrolaimidae</taxon>
        <taxon>Panagrolaimus</taxon>
    </lineage>
</organism>
<reference evidence="2" key="1">
    <citation type="submission" date="2022-11" db="UniProtKB">
        <authorList>
            <consortium name="WormBaseParasite"/>
        </authorList>
    </citation>
    <scope>IDENTIFICATION</scope>
</reference>
<evidence type="ECO:0000313" key="2">
    <source>
        <dbReference type="WBParaSite" id="ES5_v2.g23007.t1"/>
    </source>
</evidence>
<dbReference type="WBParaSite" id="ES5_v2.g23007.t1">
    <property type="protein sequence ID" value="ES5_v2.g23007.t1"/>
    <property type="gene ID" value="ES5_v2.g23007"/>
</dbReference>
<name>A0AC34FZN5_9BILA</name>
<evidence type="ECO:0000313" key="1">
    <source>
        <dbReference type="Proteomes" id="UP000887579"/>
    </source>
</evidence>